<dbReference type="AlphaFoldDB" id="A0A2C6L0B9"/>
<dbReference type="VEuPathDB" id="ToxoDB:CSUI_004597"/>
<organism evidence="1 2">
    <name type="scientific">Cystoisospora suis</name>
    <dbReference type="NCBI Taxonomy" id="483139"/>
    <lineage>
        <taxon>Eukaryota</taxon>
        <taxon>Sar</taxon>
        <taxon>Alveolata</taxon>
        <taxon>Apicomplexa</taxon>
        <taxon>Conoidasida</taxon>
        <taxon>Coccidia</taxon>
        <taxon>Eucoccidiorida</taxon>
        <taxon>Eimeriorina</taxon>
        <taxon>Sarcocystidae</taxon>
        <taxon>Cystoisospora</taxon>
    </lineage>
</organism>
<comment type="caution">
    <text evidence="1">The sequence shown here is derived from an EMBL/GenBank/DDBJ whole genome shotgun (WGS) entry which is preliminary data.</text>
</comment>
<evidence type="ECO:0000313" key="1">
    <source>
        <dbReference type="EMBL" id="PHJ21555.1"/>
    </source>
</evidence>
<accession>A0A2C6L0B9</accession>
<reference evidence="1 2" key="1">
    <citation type="journal article" date="2017" name="Int. J. Parasitol.">
        <title>The genome of the protozoan parasite Cystoisospora suis and a reverse vaccinology approach to identify vaccine candidates.</title>
        <authorList>
            <person name="Palmieri N."/>
            <person name="Shrestha A."/>
            <person name="Ruttkowski B."/>
            <person name="Beck T."/>
            <person name="Vogl C."/>
            <person name="Tomley F."/>
            <person name="Blake D.P."/>
            <person name="Joachim A."/>
        </authorList>
    </citation>
    <scope>NUCLEOTIDE SEQUENCE [LARGE SCALE GENOMIC DNA]</scope>
    <source>
        <strain evidence="1 2">Wien I</strain>
    </source>
</reference>
<dbReference type="EMBL" id="MIGC01002157">
    <property type="protein sequence ID" value="PHJ21555.1"/>
    <property type="molecule type" value="Genomic_DNA"/>
</dbReference>
<keyword evidence="2" id="KW-1185">Reference proteome</keyword>
<evidence type="ECO:0000313" key="2">
    <source>
        <dbReference type="Proteomes" id="UP000221165"/>
    </source>
</evidence>
<name>A0A2C6L0B9_9APIC</name>
<proteinExistence type="predicted"/>
<sequence>MTPWLLSSRTGRAFHGCQQPSPFVVWNEPNH</sequence>
<dbReference type="RefSeq" id="XP_067923237.1">
    <property type="nucleotide sequence ID" value="XM_068064785.1"/>
</dbReference>
<protein>
    <submittedName>
        <fullName evidence="1">Uncharacterized protein</fullName>
    </submittedName>
</protein>
<dbReference type="Proteomes" id="UP000221165">
    <property type="component" value="Unassembled WGS sequence"/>
</dbReference>
<gene>
    <name evidence="1" type="ORF">CSUI_004597</name>
</gene>
<dbReference type="GeneID" id="94427996"/>